<organism evidence="1">
    <name type="scientific">Myoviridae sp. ctRTx89</name>
    <dbReference type="NCBI Taxonomy" id="2826652"/>
    <lineage>
        <taxon>Viruses</taxon>
        <taxon>Duplodnaviria</taxon>
        <taxon>Heunggongvirae</taxon>
        <taxon>Uroviricota</taxon>
        <taxon>Caudoviricetes</taxon>
    </lineage>
</organism>
<protein>
    <submittedName>
        <fullName evidence="1">Uncharacterized protein</fullName>
    </submittedName>
</protein>
<dbReference type="EMBL" id="BK015720">
    <property type="protein sequence ID" value="DAE21903.1"/>
    <property type="molecule type" value="Genomic_DNA"/>
</dbReference>
<evidence type="ECO:0000313" key="1">
    <source>
        <dbReference type="EMBL" id="DAE21903.1"/>
    </source>
</evidence>
<name>A0A8S5QRL1_9CAUD</name>
<proteinExistence type="predicted"/>
<accession>A0A8S5QRL1</accession>
<sequence length="181" mass="19345">MLTNAQESAHNARVRLNYRTGIGTPNLLGAQPPYIRMSGFFVREYHFLTSETCGHLRGGRVLTGGSSNPQCLAHPLGTGREISTHLVRSLAMQVTSAAQPQPSTFNLPFAITALIKHQLTSGEARDYAVMSCSEAKNILIAAADSAESDSQMLSTAGLLSVIKSAASILECAELLVNETEK</sequence>
<reference evidence="1" key="1">
    <citation type="journal article" date="2021" name="Proc. Natl. Acad. Sci. U.S.A.">
        <title>A Catalog of Tens of Thousands of Viruses from Human Metagenomes Reveals Hidden Associations with Chronic Diseases.</title>
        <authorList>
            <person name="Tisza M.J."/>
            <person name="Buck C.B."/>
        </authorList>
    </citation>
    <scope>NUCLEOTIDE SEQUENCE</scope>
    <source>
        <strain evidence="1">CtRTx89</strain>
    </source>
</reference>